<dbReference type="InterPro" id="IPR005135">
    <property type="entry name" value="Endo/exonuclease/phosphatase"/>
</dbReference>
<dbReference type="EMBL" id="JARBHB010000006">
    <property type="protein sequence ID" value="KAJ8882113.1"/>
    <property type="molecule type" value="Genomic_DNA"/>
</dbReference>
<feature type="compositionally biased region" description="Low complexity" evidence="1">
    <location>
        <begin position="87"/>
        <end position="96"/>
    </location>
</feature>
<evidence type="ECO:0000259" key="2">
    <source>
        <dbReference type="Pfam" id="PF14529"/>
    </source>
</evidence>
<name>A0ABQ9HDH1_9NEOP</name>
<gene>
    <name evidence="3" type="ORF">PR048_018601</name>
</gene>
<dbReference type="Pfam" id="PF14529">
    <property type="entry name" value="Exo_endo_phos_2"/>
    <property type="match status" value="1"/>
</dbReference>
<sequence>MDKAAQQLTGGEPPDGPPRGAEGATKPRNKSARDPRCAAKGQIAPHTAQSPAWSRRTRPRDKGSCPETDASYKNVERKKKVPKSAARRVALSLASAGHNTKKENGGNSGSGGDRAENPKKNRTVKRSSPQKGSSGPPAGADNRRPAEESKVFKTSQDVNAAQATTSRPPPETESGGGQGGQAVTVPLIMPVVEPRKPHDEAVAMIMAIGSMLGNIPAVEGEAAIPAICHCLEKLRGLVGEQYQTSVRLQGRMEAVVAVHRQQAHRQEAPMRRPTFAAVLAGGGAGASAPLPPQVARPTAPKRVVVIQPVETGASATLTKERIIKELAPEESSLRVRAMRPIAGGGIAVEVADEATLNSVRRLVSARPEQLKVREIQKQNPSVVVYDVPRAVASPEGLVDAIFGKNLSTEAEARGELLRGFKIRRKFGNKQAPEVNVVVQCAPALRNLLVKEGRLYVGLHSCRRFGHHSVRCKAEKPTCGFCGEEGHDFNTCPKKGVEGARPSCANCCREGLRGPTDHQATARNCPIMERSITAERDRLAALLSDTEKDADILLVQEPYSVRGRFPGLRGRQAFVGEHPMAGIVVRNPGMDVMVLNHLSDAHHVCVQITTSGGGEIYLVSSYFQHADDIEVHLSRWAVMLRAQHGKGVILSADANAKGELWHSPAMNARGDRLTEFVLAHDLHVANLAGQPATFVSDSCGSKSNIDVTLATVPAAGMLADWMVTYDSSSDHRLIRFSISPVGRNEMDVVTIPRTCYIHKGTDWRVYDRVLLRNVESRSLQLESTSVDERAEALAGIIKATSEEVLHKRAYAPEYFDEVRETRLESWRRFVEVEGNKDPWGIVYRVAAGKLRTEGPQYNIHCGGTMEMGSVASAVRLLDALLPGDDPTGERPEHGRIREMGCLPPDTEDTAPFTEQELTAAVYQMGNRKAPGIDGITAEILKRAYPRIKAHLLALCNECLAQGKFPRSWKIGLVRVLYKGDGRDPGSVKSYRALSLLSVLAKVFEKVRVTFSIFSCVWERLKLEVVLTHDLVQFLSGHGNFKAKLHELGLVDDPHCDDCLVPHTMAHVLYDCVRIEDLREILKWKLSLLGLDFDLAVIKAADSDAKALLSEFARKIPCNPTLDQKRSSLGRDSAKCEPATMDTLAGVKTWSIALRGLAGGSEDLYHQRGLPLGATDSQCQGEHLESRPGIFTSGCTCPGTGLDMHAVLKNTPCMRIILRSWYVHERGLLVGPRSPMECRESQKWPKKPHRGCDEVEEHVSVTLGDPVQEGRRCAEPDMFWKTCPYLLSSETTAKGTGLEISVGKEDRVELDSSLALAQGNSRPSFVPVALWRVLGLHIPPRDPIQGHCQAGSLTGAVHLVCVNDCRIDGAGEKREEYHHP</sequence>
<evidence type="ECO:0000313" key="3">
    <source>
        <dbReference type="EMBL" id="KAJ8882113.1"/>
    </source>
</evidence>
<feature type="domain" description="Endonuclease/exonuclease/phosphatase" evidence="2">
    <location>
        <begin position="615"/>
        <end position="733"/>
    </location>
</feature>
<comment type="caution">
    <text evidence="3">The sequence shown here is derived from an EMBL/GenBank/DDBJ whole genome shotgun (WGS) entry which is preliminary data.</text>
</comment>
<protein>
    <recommendedName>
        <fullName evidence="2">Endonuclease/exonuclease/phosphatase domain-containing protein</fullName>
    </recommendedName>
</protein>
<dbReference type="SUPFAM" id="SSF56219">
    <property type="entry name" value="DNase I-like"/>
    <property type="match status" value="1"/>
</dbReference>
<evidence type="ECO:0000256" key="1">
    <source>
        <dbReference type="SAM" id="MobiDB-lite"/>
    </source>
</evidence>
<organism evidence="3 4">
    <name type="scientific">Dryococelus australis</name>
    <dbReference type="NCBI Taxonomy" id="614101"/>
    <lineage>
        <taxon>Eukaryota</taxon>
        <taxon>Metazoa</taxon>
        <taxon>Ecdysozoa</taxon>
        <taxon>Arthropoda</taxon>
        <taxon>Hexapoda</taxon>
        <taxon>Insecta</taxon>
        <taxon>Pterygota</taxon>
        <taxon>Neoptera</taxon>
        <taxon>Polyneoptera</taxon>
        <taxon>Phasmatodea</taxon>
        <taxon>Verophasmatodea</taxon>
        <taxon>Anareolatae</taxon>
        <taxon>Phasmatidae</taxon>
        <taxon>Eurycanthinae</taxon>
        <taxon>Dryococelus</taxon>
    </lineage>
</organism>
<keyword evidence="4" id="KW-1185">Reference proteome</keyword>
<reference evidence="3 4" key="1">
    <citation type="submission" date="2023-02" db="EMBL/GenBank/DDBJ databases">
        <title>LHISI_Scaffold_Assembly.</title>
        <authorList>
            <person name="Stuart O.P."/>
            <person name="Cleave R."/>
            <person name="Magrath M.J.L."/>
            <person name="Mikheyev A.S."/>
        </authorList>
    </citation>
    <scope>NUCLEOTIDE SEQUENCE [LARGE SCALE GENOMIC DNA]</scope>
    <source>
        <strain evidence="3">Daus_M_001</strain>
        <tissue evidence="3">Leg muscle</tissue>
    </source>
</reference>
<dbReference type="Gene3D" id="3.60.10.10">
    <property type="entry name" value="Endonuclease/exonuclease/phosphatase"/>
    <property type="match status" value="1"/>
</dbReference>
<dbReference type="Proteomes" id="UP001159363">
    <property type="component" value="Chromosome 5"/>
</dbReference>
<dbReference type="PANTHER" id="PTHR19446">
    <property type="entry name" value="REVERSE TRANSCRIPTASES"/>
    <property type="match status" value="1"/>
</dbReference>
<evidence type="ECO:0000313" key="4">
    <source>
        <dbReference type="Proteomes" id="UP001159363"/>
    </source>
</evidence>
<feature type="compositionally biased region" description="Polar residues" evidence="1">
    <location>
        <begin position="152"/>
        <end position="166"/>
    </location>
</feature>
<feature type="compositionally biased region" description="Basic residues" evidence="1">
    <location>
        <begin position="76"/>
        <end position="86"/>
    </location>
</feature>
<dbReference type="InterPro" id="IPR036691">
    <property type="entry name" value="Endo/exonu/phosph_ase_sf"/>
</dbReference>
<proteinExistence type="predicted"/>
<feature type="compositionally biased region" description="Basic and acidic residues" evidence="1">
    <location>
        <begin position="141"/>
        <end position="151"/>
    </location>
</feature>
<accession>A0ABQ9HDH1</accession>
<feature type="region of interest" description="Disordered" evidence="1">
    <location>
        <begin position="1"/>
        <end position="182"/>
    </location>
</feature>